<feature type="region of interest" description="Disordered" evidence="1">
    <location>
        <begin position="68"/>
        <end position="143"/>
    </location>
</feature>
<comment type="caution">
    <text evidence="2">The sequence shown here is derived from an EMBL/GenBank/DDBJ whole genome shotgun (WGS) entry which is preliminary data.</text>
</comment>
<evidence type="ECO:0000313" key="2">
    <source>
        <dbReference type="EMBL" id="KAJ1083591.1"/>
    </source>
</evidence>
<protein>
    <submittedName>
        <fullName evidence="2">Uncharacterized protein</fullName>
    </submittedName>
</protein>
<feature type="compositionally biased region" description="Basic and acidic residues" evidence="1">
    <location>
        <begin position="91"/>
        <end position="105"/>
    </location>
</feature>
<feature type="region of interest" description="Disordered" evidence="1">
    <location>
        <begin position="1"/>
        <end position="48"/>
    </location>
</feature>
<evidence type="ECO:0000256" key="1">
    <source>
        <dbReference type="SAM" id="MobiDB-lite"/>
    </source>
</evidence>
<name>A0AAV7KVT1_PLEWA</name>
<gene>
    <name evidence="2" type="ORF">NDU88_003749</name>
</gene>
<organism evidence="2 3">
    <name type="scientific">Pleurodeles waltl</name>
    <name type="common">Iberian ribbed newt</name>
    <dbReference type="NCBI Taxonomy" id="8319"/>
    <lineage>
        <taxon>Eukaryota</taxon>
        <taxon>Metazoa</taxon>
        <taxon>Chordata</taxon>
        <taxon>Craniata</taxon>
        <taxon>Vertebrata</taxon>
        <taxon>Euteleostomi</taxon>
        <taxon>Amphibia</taxon>
        <taxon>Batrachia</taxon>
        <taxon>Caudata</taxon>
        <taxon>Salamandroidea</taxon>
        <taxon>Salamandridae</taxon>
        <taxon>Pleurodelinae</taxon>
        <taxon>Pleurodeles</taxon>
    </lineage>
</organism>
<feature type="compositionally biased region" description="Low complexity" evidence="1">
    <location>
        <begin position="25"/>
        <end position="34"/>
    </location>
</feature>
<dbReference type="AlphaFoldDB" id="A0AAV7KVT1"/>
<sequence length="170" mass="18751">MSSQLRQPQQSSWLGSARACSNPLQAAAPPQAAARISRRSGHSRGYQEHPNRNALRLKSAAHLPGLLVHHPSWERKRLPAAQTVPRLTTRPRSDEPGKPHQETRRGSSRQHQGSHQAPKEAAVLTKRPIRRSAKRKCTTQTLSPAEPHGVTAILLAGLATPHSHSFLLRF</sequence>
<accession>A0AAV7KVT1</accession>
<dbReference type="Proteomes" id="UP001066276">
    <property type="component" value="Chromosome 12"/>
</dbReference>
<proteinExistence type="predicted"/>
<feature type="compositionally biased region" description="Polar residues" evidence="1">
    <location>
        <begin position="1"/>
        <end position="14"/>
    </location>
</feature>
<evidence type="ECO:0000313" key="3">
    <source>
        <dbReference type="Proteomes" id="UP001066276"/>
    </source>
</evidence>
<dbReference type="EMBL" id="JANPWB010000016">
    <property type="protein sequence ID" value="KAJ1083591.1"/>
    <property type="molecule type" value="Genomic_DNA"/>
</dbReference>
<keyword evidence="3" id="KW-1185">Reference proteome</keyword>
<reference evidence="2" key="1">
    <citation type="journal article" date="2022" name="bioRxiv">
        <title>Sequencing and chromosome-scale assembly of the giantPleurodeles waltlgenome.</title>
        <authorList>
            <person name="Brown T."/>
            <person name="Elewa A."/>
            <person name="Iarovenko S."/>
            <person name="Subramanian E."/>
            <person name="Araus A.J."/>
            <person name="Petzold A."/>
            <person name="Susuki M."/>
            <person name="Suzuki K.-i.T."/>
            <person name="Hayashi T."/>
            <person name="Toyoda A."/>
            <person name="Oliveira C."/>
            <person name="Osipova E."/>
            <person name="Leigh N.D."/>
            <person name="Simon A."/>
            <person name="Yun M.H."/>
        </authorList>
    </citation>
    <scope>NUCLEOTIDE SEQUENCE</scope>
    <source>
        <strain evidence="2">20211129_DDA</strain>
        <tissue evidence="2">Liver</tissue>
    </source>
</reference>
<feature type="compositionally biased region" description="Basic residues" evidence="1">
    <location>
        <begin position="127"/>
        <end position="137"/>
    </location>
</feature>